<dbReference type="Pfam" id="PF08495">
    <property type="entry name" value="FIST"/>
    <property type="match status" value="1"/>
</dbReference>
<dbReference type="Pfam" id="PF10442">
    <property type="entry name" value="FIST_C"/>
    <property type="match status" value="1"/>
</dbReference>
<comment type="caution">
    <text evidence="2">The sequence shown here is derived from an EMBL/GenBank/DDBJ whole genome shotgun (WGS) entry which is preliminary data.</text>
</comment>
<dbReference type="InterPro" id="IPR013702">
    <property type="entry name" value="FIST_domain_N"/>
</dbReference>
<dbReference type="RefSeq" id="WP_188406159.1">
    <property type="nucleotide sequence ID" value="NZ_BMGL01000007.1"/>
</dbReference>
<feature type="domain" description="FIST C-domain" evidence="1">
    <location>
        <begin position="211"/>
        <end position="341"/>
    </location>
</feature>
<protein>
    <recommendedName>
        <fullName evidence="1">FIST C-domain domain-containing protein</fullName>
    </recommendedName>
</protein>
<organism evidence="2 3">
    <name type="scientific">Psychroflexus salis</name>
    <dbReference type="NCBI Taxonomy" id="1526574"/>
    <lineage>
        <taxon>Bacteria</taxon>
        <taxon>Pseudomonadati</taxon>
        <taxon>Bacteroidota</taxon>
        <taxon>Flavobacteriia</taxon>
        <taxon>Flavobacteriales</taxon>
        <taxon>Flavobacteriaceae</taxon>
        <taxon>Psychroflexus</taxon>
    </lineage>
</organism>
<evidence type="ECO:0000259" key="1">
    <source>
        <dbReference type="SMART" id="SM01204"/>
    </source>
</evidence>
<dbReference type="SMART" id="SM01204">
    <property type="entry name" value="FIST_C"/>
    <property type="match status" value="1"/>
</dbReference>
<name>A0A916ZV37_9FLAO</name>
<dbReference type="Proteomes" id="UP000599688">
    <property type="component" value="Unassembled WGS sequence"/>
</dbReference>
<proteinExistence type="predicted"/>
<keyword evidence="3" id="KW-1185">Reference proteome</keyword>
<gene>
    <name evidence="2" type="ORF">GCM10010831_14480</name>
</gene>
<dbReference type="AlphaFoldDB" id="A0A916ZV37"/>
<evidence type="ECO:0000313" key="2">
    <source>
        <dbReference type="EMBL" id="GGE14214.1"/>
    </source>
</evidence>
<evidence type="ECO:0000313" key="3">
    <source>
        <dbReference type="Proteomes" id="UP000599688"/>
    </source>
</evidence>
<dbReference type="PANTHER" id="PTHR40252">
    <property type="entry name" value="BLR0328 PROTEIN"/>
    <property type="match status" value="1"/>
</dbReference>
<dbReference type="PANTHER" id="PTHR40252:SF2">
    <property type="entry name" value="BLR0328 PROTEIN"/>
    <property type="match status" value="1"/>
</dbReference>
<sequence>MHCIINHKEELLSCLERINSARLNHAFVLVAEASKKDFESIFLKLINQHKINIYGGVFPSLIFNSKIENKGVIIWATNSVIKAKKLSLASDEEQMHNEIRSFKLESAQSTPKTLLTFISAFGSHKAAFLKSVYNQFGNTMNYFGAGCGSVTDKNDKEIITNKGLFSNSALVIELADYLNLNYAHGWDAFPEVHKVTEYEGNEIVSINWEPAFNVYKKIIEQEAKLNIDAKNFVDISKRFPFGILRLDGYLIIRDPYGITPRNGILTLDKIEEGEFIKIMCGDSKSLINAAKKLNANTNQTVLCFNCISRKLFHEENINKELQQIQNQNLIGAFSVGEIVNHGDVYLEMFNKIVATATW</sequence>
<accession>A0A916ZV37</accession>
<reference evidence="2 3" key="1">
    <citation type="journal article" date="2014" name="Int. J. Syst. Evol. Microbiol.">
        <title>Complete genome sequence of Corynebacterium casei LMG S-19264T (=DSM 44701T), isolated from a smear-ripened cheese.</title>
        <authorList>
            <consortium name="US DOE Joint Genome Institute (JGI-PGF)"/>
            <person name="Walter F."/>
            <person name="Albersmeier A."/>
            <person name="Kalinowski J."/>
            <person name="Ruckert C."/>
        </authorList>
    </citation>
    <scope>NUCLEOTIDE SEQUENCE [LARGE SCALE GENOMIC DNA]</scope>
    <source>
        <strain evidence="2 3">CGMCC 1.12925</strain>
    </source>
</reference>
<dbReference type="InterPro" id="IPR019494">
    <property type="entry name" value="FIST_C"/>
</dbReference>
<dbReference type="EMBL" id="BMGL01000007">
    <property type="protein sequence ID" value="GGE14214.1"/>
    <property type="molecule type" value="Genomic_DNA"/>
</dbReference>